<dbReference type="PANTHER" id="PTHR32294:SF4">
    <property type="entry name" value="ERROR-PRONE DNA POLYMERASE"/>
    <property type="match status" value="1"/>
</dbReference>
<evidence type="ECO:0000256" key="5">
    <source>
        <dbReference type="ARBA" id="ARBA00022490"/>
    </source>
</evidence>
<evidence type="ECO:0000256" key="1">
    <source>
        <dbReference type="ARBA" id="ARBA00004496"/>
    </source>
</evidence>
<evidence type="ECO:0000256" key="13">
    <source>
        <dbReference type="HAMAP-Rule" id="MF_01902"/>
    </source>
</evidence>
<keyword evidence="10 13" id="KW-0239">DNA-directed DNA polymerase</keyword>
<dbReference type="CDD" id="cd07434">
    <property type="entry name" value="PHP_PolIIIA_DnaE2"/>
    <property type="match status" value="1"/>
</dbReference>
<keyword evidence="20" id="KW-1185">Reference proteome</keyword>
<dbReference type="Gene3D" id="1.10.150.870">
    <property type="match status" value="1"/>
</dbReference>
<dbReference type="Pfam" id="PF01336">
    <property type="entry name" value="tRNA_anti-codon"/>
    <property type="match status" value="1"/>
</dbReference>
<evidence type="ECO:0000256" key="10">
    <source>
        <dbReference type="ARBA" id="ARBA00022932"/>
    </source>
</evidence>
<keyword evidence="11 13" id="KW-0234">DNA repair</keyword>
<accession>A0A7W6E868</accession>
<evidence type="ECO:0000259" key="18">
    <source>
        <dbReference type="Pfam" id="PF17657"/>
    </source>
</evidence>
<name>A0A7W6E868_9HYPH</name>
<feature type="domain" description="DNA polymerase III alpha subunit finger" evidence="18">
    <location>
        <begin position="554"/>
        <end position="729"/>
    </location>
</feature>
<evidence type="ECO:0000256" key="3">
    <source>
        <dbReference type="ARBA" id="ARBA00012417"/>
    </source>
</evidence>
<proteinExistence type="inferred from homology"/>
<evidence type="ECO:0000259" key="17">
    <source>
        <dbReference type="Pfam" id="PF14579"/>
    </source>
</evidence>
<dbReference type="EMBL" id="JACIEK010000001">
    <property type="protein sequence ID" value="MBB3996517.1"/>
    <property type="molecule type" value="Genomic_DNA"/>
</dbReference>
<dbReference type="GO" id="GO:0008408">
    <property type="term" value="F:3'-5' exonuclease activity"/>
    <property type="evidence" value="ECO:0007669"/>
    <property type="project" value="InterPro"/>
</dbReference>
<comment type="subcellular location">
    <subcellularLocation>
        <location evidence="1 13">Cytoplasm</location>
    </subcellularLocation>
</comment>
<comment type="caution">
    <text evidence="19">The sequence shown here is derived from an EMBL/GenBank/DDBJ whole genome shotgun (WGS) entry which is preliminary data.</text>
</comment>
<reference evidence="19 20" key="1">
    <citation type="submission" date="2020-08" db="EMBL/GenBank/DDBJ databases">
        <title>Genomic Encyclopedia of Type Strains, Phase IV (KMG-IV): sequencing the most valuable type-strain genomes for metagenomic binning, comparative biology and taxonomic classification.</title>
        <authorList>
            <person name="Goeker M."/>
        </authorList>
    </citation>
    <scope>NUCLEOTIDE SEQUENCE [LARGE SCALE GENOMIC DNA]</scope>
    <source>
        <strain evidence="19 20">DSM 102238</strain>
    </source>
</reference>
<dbReference type="Pfam" id="PF14579">
    <property type="entry name" value="HHH_6"/>
    <property type="match status" value="1"/>
</dbReference>
<dbReference type="CDD" id="cd04485">
    <property type="entry name" value="DnaE_OBF"/>
    <property type="match status" value="1"/>
</dbReference>
<evidence type="ECO:0000256" key="4">
    <source>
        <dbReference type="ARBA" id="ARBA00017273"/>
    </source>
</evidence>
<keyword evidence="6 13" id="KW-0808">Transferase</keyword>
<dbReference type="Pfam" id="PF17657">
    <property type="entry name" value="DNA_pol3_finger"/>
    <property type="match status" value="1"/>
</dbReference>
<keyword evidence="5 13" id="KW-0963">Cytoplasm</keyword>
<dbReference type="InterPro" id="IPR004805">
    <property type="entry name" value="DnaE2/DnaE/PolC"/>
</dbReference>
<evidence type="ECO:0000256" key="11">
    <source>
        <dbReference type="ARBA" id="ARBA00023204"/>
    </source>
</evidence>
<comment type="function">
    <text evidence="13">DNA polymerase involved in damage-induced mutagenesis and translesion synthesis (TLS). It is not the major replicative DNA polymerase.</text>
</comment>
<dbReference type="Proteomes" id="UP000542776">
    <property type="component" value="Unassembled WGS sequence"/>
</dbReference>
<comment type="similarity">
    <text evidence="2 13">Belongs to the DNA polymerase type-C family. DnaE2 subfamily.</text>
</comment>
<evidence type="ECO:0000256" key="14">
    <source>
        <dbReference type="SAM" id="MobiDB-lite"/>
    </source>
</evidence>
<dbReference type="GO" id="GO:0006281">
    <property type="term" value="P:DNA repair"/>
    <property type="evidence" value="ECO:0007669"/>
    <property type="project" value="UniProtKB-UniRule"/>
</dbReference>
<dbReference type="InterPro" id="IPR011708">
    <property type="entry name" value="DNA_pol3_alpha_NTPase_dom"/>
</dbReference>
<dbReference type="Pfam" id="PF07733">
    <property type="entry name" value="DNA_pol3_alpha"/>
    <property type="match status" value="1"/>
</dbReference>
<feature type="domain" description="OB" evidence="15">
    <location>
        <begin position="996"/>
        <end position="1070"/>
    </location>
</feature>
<feature type="region of interest" description="Disordered" evidence="14">
    <location>
        <begin position="1148"/>
        <end position="1178"/>
    </location>
</feature>
<dbReference type="GO" id="GO:0003887">
    <property type="term" value="F:DNA-directed DNA polymerase activity"/>
    <property type="evidence" value="ECO:0007669"/>
    <property type="project" value="UniProtKB-UniRule"/>
</dbReference>
<dbReference type="InterPro" id="IPR040982">
    <property type="entry name" value="DNA_pol3_finger"/>
</dbReference>
<evidence type="ECO:0000259" key="16">
    <source>
        <dbReference type="Pfam" id="PF07733"/>
    </source>
</evidence>
<dbReference type="Gene3D" id="3.20.20.140">
    <property type="entry name" value="Metal-dependent hydrolases"/>
    <property type="match status" value="1"/>
</dbReference>
<dbReference type="PANTHER" id="PTHR32294">
    <property type="entry name" value="DNA POLYMERASE III SUBUNIT ALPHA"/>
    <property type="match status" value="1"/>
</dbReference>
<dbReference type="GO" id="GO:0003676">
    <property type="term" value="F:nucleic acid binding"/>
    <property type="evidence" value="ECO:0007669"/>
    <property type="project" value="InterPro"/>
</dbReference>
<dbReference type="HAMAP" id="MF_01902">
    <property type="entry name" value="DNApol_error_prone"/>
    <property type="match status" value="1"/>
</dbReference>
<evidence type="ECO:0000256" key="6">
    <source>
        <dbReference type="ARBA" id="ARBA00022679"/>
    </source>
</evidence>
<dbReference type="InterPro" id="IPR004365">
    <property type="entry name" value="NA-bd_OB_tRNA"/>
</dbReference>
<dbReference type="InterPro" id="IPR029460">
    <property type="entry name" value="DNAPol_HHH"/>
</dbReference>
<evidence type="ECO:0000313" key="19">
    <source>
        <dbReference type="EMBL" id="MBB3996517.1"/>
    </source>
</evidence>
<evidence type="ECO:0000256" key="7">
    <source>
        <dbReference type="ARBA" id="ARBA00022695"/>
    </source>
</evidence>
<organism evidence="19 20">
    <name type="scientific">Aureimonas pseudogalii</name>
    <dbReference type="NCBI Taxonomy" id="1744844"/>
    <lineage>
        <taxon>Bacteria</taxon>
        <taxon>Pseudomonadati</taxon>
        <taxon>Pseudomonadota</taxon>
        <taxon>Alphaproteobacteria</taxon>
        <taxon>Hyphomicrobiales</taxon>
        <taxon>Aurantimonadaceae</taxon>
        <taxon>Aureimonas</taxon>
    </lineage>
</organism>
<sequence length="1178" mass="129557">MSPAEPRVIPAGAGFCEIGAASNFSFLRGVSHPRELVAAAKALRLGGLGLADRNTLAGVVRGYGQAREDGFPFRPGARLVFADETPDIFAYPRDRAGWGRLCRLLTVGNLRAAKGECHLRLADLLEWGEGINLAVLAPDGLGGEGAAPVEAERRLGAALGPLRAAFPRAVRLAVAPRHDGGDARRLGRAARLAADARTPMLATNDAFYHVADRRRLADVVTAIREHVPIAEAGFRLGPHAERRLKHEGEMLRLFRGHEGAIAEARRFFGELDFDLKSLRYEYPDEGLRLTRSPAAELRALAEAGARWRYPTGVPPKVSAQIEHEMAIIETLKYEPYFLTVHRIVQAARRKGILCQGRGSAANSTVCYCIGITEVNPQITGLLFERFISPDRDEPPDIDIDFEHERREEVIQWIYETYGRDNAAIAATVISYRTRSSAREVGKAFGLSDDAISALAASVWGYSPSDLGEREARAAGLSPTDVTTRHVLELSSELMESPRHLSQHVGGFVLTRGRVDEVVPLLNTGMKGRTIVEWDKDDLDELGILKIDILALGMLSCLYRAFAMLETHYPGEVTQDGRPISLDTLPKAPRGNEPVWLMTHRADTLGVFQIESRAQMTMLPKLRPNEFYDLVVQVAIVRPGPIQGNMVHPYLKRRMGLEKVDYPKDELKAVLKRTWGVPLFQEQAMQIAMVAAGFTGAEADKLRRAMATFKRTGKVESFKAKMVEGMVANGYERDFAERCFRQIEGFGEYGFPESHAASFALLVYASCWIKCHYPDVFAAALLNSQPMGFYAPAQIVRDASEHGVEIRPLCLNASRWDQALEPDALHRDRIHPRHRAMADAMRSRHAVRLGFRQVKGLPEGEMRRMVWVRDTSGPFDSVWDLQRRAGLPRRTMERLADADAFAGLGLSRRDALWAVEALDPAADALPLFERAMGGDLRPEAAVHLPPMPMGEEVVNDYRFLSLSLKAHPVSFLRSALAKLGIAPNAALASLRSGRRVDVCGLVLIRQRPGSAKGTIFMTIEDEGGIANVIVWPATFERFRPVVLGARFVRVRGRLQSERDVIHVVAESIEDLSPLLSQLSSAGLEGARILSPTDHVKKPLRSHVTPRGSGAPVPDAIASAAGALAAALARADEVRRPVREAGPVRSLFDQGRARSLPAPPADVAGPRDVHAVLPKGRNFH</sequence>
<evidence type="ECO:0000256" key="2">
    <source>
        <dbReference type="ARBA" id="ARBA00007391"/>
    </source>
</evidence>
<keyword evidence="8 13" id="KW-0235">DNA replication</keyword>
<comment type="catalytic activity">
    <reaction evidence="12 13">
        <text>DNA(n) + a 2'-deoxyribonucleoside 5'-triphosphate = DNA(n+1) + diphosphate</text>
        <dbReference type="Rhea" id="RHEA:22508"/>
        <dbReference type="Rhea" id="RHEA-COMP:17339"/>
        <dbReference type="Rhea" id="RHEA-COMP:17340"/>
        <dbReference type="ChEBI" id="CHEBI:33019"/>
        <dbReference type="ChEBI" id="CHEBI:61560"/>
        <dbReference type="ChEBI" id="CHEBI:173112"/>
        <dbReference type="EC" id="2.7.7.7"/>
    </reaction>
</comment>
<feature type="domain" description="Bacterial DNA polymerase III alpha subunit NTPase" evidence="16">
    <location>
        <begin position="296"/>
        <end position="550"/>
    </location>
</feature>
<feature type="domain" description="DNA polymerase helix-hairpin-helix motif" evidence="17">
    <location>
        <begin position="802"/>
        <end position="909"/>
    </location>
</feature>
<evidence type="ECO:0000256" key="9">
    <source>
        <dbReference type="ARBA" id="ARBA00022763"/>
    </source>
</evidence>
<evidence type="ECO:0000256" key="8">
    <source>
        <dbReference type="ARBA" id="ARBA00022705"/>
    </source>
</evidence>
<evidence type="ECO:0000313" key="20">
    <source>
        <dbReference type="Proteomes" id="UP000542776"/>
    </source>
</evidence>
<protein>
    <recommendedName>
        <fullName evidence="4 13">Error-prone DNA polymerase</fullName>
        <ecNumber evidence="3 13">2.7.7.7</ecNumber>
    </recommendedName>
</protein>
<dbReference type="EC" id="2.7.7.7" evidence="3 13"/>
<dbReference type="GO" id="GO:0005737">
    <property type="term" value="C:cytoplasm"/>
    <property type="evidence" value="ECO:0007669"/>
    <property type="project" value="UniProtKB-SubCell"/>
</dbReference>
<dbReference type="GO" id="GO:0006260">
    <property type="term" value="P:DNA replication"/>
    <property type="evidence" value="ECO:0007669"/>
    <property type="project" value="UniProtKB-KW"/>
</dbReference>
<gene>
    <name evidence="13" type="primary">dnaE2</name>
    <name evidence="19" type="ORF">GGR04_000338</name>
</gene>
<dbReference type="AlphaFoldDB" id="A0A7W6E868"/>
<keyword evidence="7 13" id="KW-0548">Nucleotidyltransferase</keyword>
<keyword evidence="9 13" id="KW-0227">DNA damage</keyword>
<dbReference type="InterPro" id="IPR023073">
    <property type="entry name" value="DnaE2"/>
</dbReference>
<dbReference type="NCBIfam" id="NF004225">
    <property type="entry name" value="PRK05672.1"/>
    <property type="match status" value="1"/>
</dbReference>
<evidence type="ECO:0000256" key="12">
    <source>
        <dbReference type="ARBA" id="ARBA00049244"/>
    </source>
</evidence>
<evidence type="ECO:0000259" key="15">
    <source>
        <dbReference type="Pfam" id="PF01336"/>
    </source>
</evidence>